<dbReference type="PROSITE" id="PS50203">
    <property type="entry name" value="CALPAIN_CAT"/>
    <property type="match status" value="1"/>
</dbReference>
<dbReference type="GO" id="GO:0006508">
    <property type="term" value="P:proteolysis"/>
    <property type="evidence" value="ECO:0007669"/>
    <property type="project" value="UniProtKB-KW"/>
</dbReference>
<dbReference type="GeneID" id="7200109"/>
<dbReference type="InterPro" id="IPR010666">
    <property type="entry name" value="Znf_GRF"/>
</dbReference>
<dbReference type="CDD" id="cd00044">
    <property type="entry name" value="CysPc"/>
    <property type="match status" value="1"/>
</dbReference>
<evidence type="ECO:0000256" key="6">
    <source>
        <dbReference type="ARBA" id="ARBA00022807"/>
    </source>
</evidence>
<evidence type="ECO:0000256" key="5">
    <source>
        <dbReference type="ARBA" id="ARBA00022801"/>
    </source>
</evidence>
<feature type="compositionally biased region" description="Polar residues" evidence="11">
    <location>
        <begin position="254"/>
        <end position="268"/>
    </location>
</feature>
<dbReference type="PANTHER" id="PTHR10183:SF379">
    <property type="entry name" value="CALPAIN-5"/>
    <property type="match status" value="1"/>
</dbReference>
<evidence type="ECO:0000313" key="15">
    <source>
        <dbReference type="Proteomes" id="UP000000759"/>
    </source>
</evidence>
<keyword evidence="5 9" id="KW-0378">Hydrolase</keyword>
<dbReference type="STRING" id="556484.B7FWX6"/>
<protein>
    <recommendedName>
        <fullName evidence="16">Calpain catalytic domain-containing protein</fullName>
    </recommendedName>
</protein>
<dbReference type="InterPro" id="IPR001300">
    <property type="entry name" value="Peptidase_C2_calpain_cat"/>
</dbReference>
<dbReference type="GO" id="GO:0008270">
    <property type="term" value="F:zinc ion binding"/>
    <property type="evidence" value="ECO:0007669"/>
    <property type="project" value="UniProtKB-KW"/>
</dbReference>
<evidence type="ECO:0000256" key="10">
    <source>
        <dbReference type="PROSITE-ProRule" id="PRU01343"/>
    </source>
</evidence>
<feature type="domain" description="GRF-type" evidence="13">
    <location>
        <begin position="191"/>
        <end position="235"/>
    </location>
</feature>
<evidence type="ECO:0000313" key="14">
    <source>
        <dbReference type="EMBL" id="EEC49063.1"/>
    </source>
</evidence>
<feature type="region of interest" description="Disordered" evidence="11">
    <location>
        <begin position="246"/>
        <end position="285"/>
    </location>
</feature>
<dbReference type="EMBL" id="CM000609">
    <property type="protein sequence ID" value="EEC49063.1"/>
    <property type="molecule type" value="Genomic_DNA"/>
</dbReference>
<evidence type="ECO:0000256" key="2">
    <source>
        <dbReference type="ARBA" id="ARBA00022670"/>
    </source>
</evidence>
<feature type="active site" evidence="8 9">
    <location>
        <position position="568"/>
    </location>
</feature>
<dbReference type="OrthoDB" id="205770at2759"/>
<dbReference type="eggNOG" id="KOG0045">
    <property type="taxonomic scope" value="Eukaryota"/>
</dbReference>
<dbReference type="SUPFAM" id="SSF54001">
    <property type="entry name" value="Cysteine proteinases"/>
    <property type="match status" value="1"/>
</dbReference>
<dbReference type="RefSeq" id="XP_002179240.1">
    <property type="nucleotide sequence ID" value="XM_002179204.1"/>
</dbReference>
<keyword evidence="7" id="KW-0862">Zinc</keyword>
<dbReference type="InterPro" id="IPR038765">
    <property type="entry name" value="Papain-like_cys_pep_sf"/>
</dbReference>
<feature type="active site" evidence="8 9">
    <location>
        <position position="341"/>
    </location>
</feature>
<dbReference type="GO" id="GO:0004198">
    <property type="term" value="F:calcium-dependent cysteine-type endopeptidase activity"/>
    <property type="evidence" value="ECO:0007669"/>
    <property type="project" value="InterPro"/>
</dbReference>
<evidence type="ECO:0000256" key="11">
    <source>
        <dbReference type="SAM" id="MobiDB-lite"/>
    </source>
</evidence>
<evidence type="ECO:0000256" key="3">
    <source>
        <dbReference type="ARBA" id="ARBA00022723"/>
    </source>
</evidence>
<dbReference type="Gene3D" id="3.90.70.10">
    <property type="entry name" value="Cysteine proteinases"/>
    <property type="match status" value="1"/>
</dbReference>
<evidence type="ECO:0000256" key="4">
    <source>
        <dbReference type="ARBA" id="ARBA00022771"/>
    </source>
</evidence>
<evidence type="ECO:0000256" key="9">
    <source>
        <dbReference type="PROSITE-ProRule" id="PRU00239"/>
    </source>
</evidence>
<keyword evidence="4 10" id="KW-0863">Zinc-finger</keyword>
<evidence type="ECO:0008006" key="16">
    <source>
        <dbReference type="Google" id="ProtNLM"/>
    </source>
</evidence>
<reference evidence="14 15" key="1">
    <citation type="journal article" date="2008" name="Nature">
        <title>The Phaeodactylum genome reveals the evolutionary history of diatom genomes.</title>
        <authorList>
            <person name="Bowler C."/>
            <person name="Allen A.E."/>
            <person name="Badger J.H."/>
            <person name="Grimwood J."/>
            <person name="Jabbari K."/>
            <person name="Kuo A."/>
            <person name="Maheswari U."/>
            <person name="Martens C."/>
            <person name="Maumus F."/>
            <person name="Otillar R.P."/>
            <person name="Rayko E."/>
            <person name="Salamov A."/>
            <person name="Vandepoele K."/>
            <person name="Beszteri B."/>
            <person name="Gruber A."/>
            <person name="Heijde M."/>
            <person name="Katinka M."/>
            <person name="Mock T."/>
            <person name="Valentin K."/>
            <person name="Verret F."/>
            <person name="Berges J.A."/>
            <person name="Brownlee C."/>
            <person name="Cadoret J.P."/>
            <person name="Chiovitti A."/>
            <person name="Choi C.J."/>
            <person name="Coesel S."/>
            <person name="De Martino A."/>
            <person name="Detter J.C."/>
            <person name="Durkin C."/>
            <person name="Falciatore A."/>
            <person name="Fournet J."/>
            <person name="Haruta M."/>
            <person name="Huysman M.J."/>
            <person name="Jenkins B.D."/>
            <person name="Jiroutova K."/>
            <person name="Jorgensen R.E."/>
            <person name="Joubert Y."/>
            <person name="Kaplan A."/>
            <person name="Kroger N."/>
            <person name="Kroth P.G."/>
            <person name="La Roche J."/>
            <person name="Lindquist E."/>
            <person name="Lommer M."/>
            <person name="Martin-Jezequel V."/>
            <person name="Lopez P.J."/>
            <person name="Lucas S."/>
            <person name="Mangogna M."/>
            <person name="McGinnis K."/>
            <person name="Medlin L.K."/>
            <person name="Montsant A."/>
            <person name="Oudot-Le Secq M.P."/>
            <person name="Napoli C."/>
            <person name="Obornik M."/>
            <person name="Parker M.S."/>
            <person name="Petit J.L."/>
            <person name="Porcel B.M."/>
            <person name="Poulsen N."/>
            <person name="Robison M."/>
            <person name="Rychlewski L."/>
            <person name="Rynearson T.A."/>
            <person name="Schmutz J."/>
            <person name="Shapiro H."/>
            <person name="Siaut M."/>
            <person name="Stanley M."/>
            <person name="Sussman M.R."/>
            <person name="Taylor A.R."/>
            <person name="Vardi A."/>
            <person name="von Dassow P."/>
            <person name="Vyverman W."/>
            <person name="Willis A."/>
            <person name="Wyrwicz L.S."/>
            <person name="Rokhsar D.S."/>
            <person name="Weissenbach J."/>
            <person name="Armbrust E.V."/>
            <person name="Green B.R."/>
            <person name="Van de Peer Y."/>
            <person name="Grigoriev I.V."/>
        </authorList>
    </citation>
    <scope>NUCLEOTIDE SEQUENCE [LARGE SCALE GENOMIC DNA]</scope>
    <source>
        <strain evidence="14 15">CCAP 1055/1</strain>
    </source>
</reference>
<dbReference type="KEGG" id="pti:PHATRDRAFT_45234"/>
<comment type="similarity">
    <text evidence="1">Belongs to the peptidase C2 family.</text>
</comment>
<keyword evidence="15" id="KW-1185">Reference proteome</keyword>
<evidence type="ECO:0000259" key="13">
    <source>
        <dbReference type="PROSITE" id="PS51999"/>
    </source>
</evidence>
<dbReference type="PaxDb" id="2850-Phatr45234"/>
<proteinExistence type="inferred from homology"/>
<reference evidence="15" key="2">
    <citation type="submission" date="2008-08" db="EMBL/GenBank/DDBJ databases">
        <authorList>
            <consortium name="Diatom Consortium"/>
            <person name="Grigoriev I."/>
            <person name="Grimwood J."/>
            <person name="Kuo A."/>
            <person name="Otillar R.P."/>
            <person name="Salamov A."/>
            <person name="Detter J.C."/>
            <person name="Lindquist E."/>
            <person name="Shapiro H."/>
            <person name="Lucas S."/>
            <person name="Glavina del Rio T."/>
            <person name="Pitluck S."/>
            <person name="Rokhsar D."/>
            <person name="Bowler C."/>
        </authorList>
    </citation>
    <scope>GENOME REANNOTATION</scope>
    <source>
        <strain evidence="15">CCAP 1055/1</strain>
    </source>
</reference>
<evidence type="ECO:0000256" key="8">
    <source>
        <dbReference type="PIRSR" id="PIRSR622684-1"/>
    </source>
</evidence>
<dbReference type="OMA" id="RTINKWI"/>
<dbReference type="Pfam" id="PF00648">
    <property type="entry name" value="Peptidase_C2"/>
    <property type="match status" value="1"/>
</dbReference>
<dbReference type="InterPro" id="IPR022684">
    <property type="entry name" value="Calpain_cysteine_protease"/>
</dbReference>
<keyword evidence="2 9" id="KW-0645">Protease</keyword>
<dbReference type="HOGENOM" id="CLU_313424_0_0_1"/>
<evidence type="ECO:0000259" key="12">
    <source>
        <dbReference type="PROSITE" id="PS50203"/>
    </source>
</evidence>
<keyword evidence="3" id="KW-0479">Metal-binding</keyword>
<evidence type="ECO:0000256" key="1">
    <source>
        <dbReference type="ARBA" id="ARBA00007623"/>
    </source>
</evidence>
<dbReference type="InParanoid" id="B7FWX6"/>
<sequence length="935" mass="104030">MASHESAIVVIDDSENDDGPDSPTSNTSPEVLSFEQQEAIHLFSSITDISDTKAVKDSLEMFDYDVERTINKWIEQQHSYQRSPIADNSAAFRLINRNASRINSPVKRNLFTGMPKKLDLDTKVSVQKSAIKSIPSSSSSKVLSLSWHDCVERVLQSKEPFFIDADFPPTSKSLDGRQRRASENKGQRTLCACGVPAAAKVVQSDGPNYGRFYLSCGKQTQRRAPVLVVRKQDDAQNSADCQDEAKLLKDPPVTVNNPYAKSKPSTPSKHCRTNPSSPKSPPQRRSCTFFKWDPDGSIGASGYATRYSLFVWQHFGLENNCCLYRTSIDPSQVRQGAVGNCWFLSALAVVAEKSYLVRQLLPHDKLNPQGCYEVNLCLDGAWTPVRVDSTLPVVLQDVNKTTGGSLLQSLRHGVPLNSCKELVATPAFCSAPDLQLWPALVEKAYAKAHGSYAQLSGGFIAEGLTDLTGAPTETIIFSDLIDLDELWARLLSFHQAGFLVGVATSRGGEGLVGGHAYSLLDVIEINNSLIGEQKKVTDYFSSPSKKHRKLTGPNYDTCAPIRLVRIRNPWGKREWKGDWSVDSERWTRALRKKIGSDAFARGDGTFFMSFEDMLQRFHHMDIAKTREGWKHSCSDGIFQRNGDPIASSKYTYEIIPSCRTWAFVSLVQKKKRANSNSKYWYCDPSMLILKRRSDTEEWTCEASVLTGIGRMSDCEIFLDPDFSYMCVLVSCIGCMDTPESFEFRLSTYSSEEVTVRPVLNERILCLMTLRLLHKLLLNRGHKLLYPVAPFGVLSCIHGSGCLYFVAVNGACDEFLSIRLTLDIQEGMMLVYGKSGDSFDIPPRRQQILAIVSRNGKRCTCTHLSFRYLSSTIKSSKDGSHVSKLQYSGMRGSVELGLAADLLTSSSDSSRVCIRGGDSLEIYQWIPQVGSCFDLV</sequence>
<dbReference type="AlphaFoldDB" id="B7FWX6"/>
<dbReference type="InterPro" id="IPR000169">
    <property type="entry name" value="Pept_cys_AS"/>
</dbReference>
<dbReference type="PROSITE" id="PS00139">
    <property type="entry name" value="THIOL_PROTEASE_CYS"/>
    <property type="match status" value="1"/>
</dbReference>
<feature type="region of interest" description="Disordered" evidence="11">
    <location>
        <begin position="1"/>
        <end position="30"/>
    </location>
</feature>
<keyword evidence="6 9" id="KW-0788">Thiol protease</keyword>
<organism evidence="14 15">
    <name type="scientific">Phaeodactylum tricornutum (strain CCAP 1055/1)</name>
    <dbReference type="NCBI Taxonomy" id="556484"/>
    <lineage>
        <taxon>Eukaryota</taxon>
        <taxon>Sar</taxon>
        <taxon>Stramenopiles</taxon>
        <taxon>Ochrophyta</taxon>
        <taxon>Bacillariophyta</taxon>
        <taxon>Bacillariophyceae</taxon>
        <taxon>Bacillariophycidae</taxon>
        <taxon>Naviculales</taxon>
        <taxon>Phaeodactylaceae</taxon>
        <taxon>Phaeodactylum</taxon>
    </lineage>
</organism>
<accession>B7FWX6</accession>
<evidence type="ECO:0000256" key="7">
    <source>
        <dbReference type="ARBA" id="ARBA00022833"/>
    </source>
</evidence>
<dbReference type="PANTHER" id="PTHR10183">
    <property type="entry name" value="CALPAIN"/>
    <property type="match status" value="1"/>
</dbReference>
<dbReference type="Proteomes" id="UP000000759">
    <property type="component" value="Chromosome 6"/>
</dbReference>
<gene>
    <name evidence="14" type="ORF">PHATRDRAFT_45234</name>
</gene>
<feature type="domain" description="Calpain catalytic" evidence="12">
    <location>
        <begin position="247"/>
        <end position="626"/>
    </location>
</feature>
<name>B7FWX6_PHATC</name>
<dbReference type="PROSITE" id="PS51999">
    <property type="entry name" value="ZF_GRF"/>
    <property type="match status" value="1"/>
</dbReference>
<feature type="active site" evidence="9">
    <location>
        <position position="515"/>
    </location>
</feature>
<dbReference type="SMART" id="SM00230">
    <property type="entry name" value="CysPc"/>
    <property type="match status" value="1"/>
</dbReference>